<accession>A0ABU3GL02</accession>
<comment type="caution">
    <text evidence="1">The sequence shown here is derived from an EMBL/GenBank/DDBJ whole genome shotgun (WGS) entry which is preliminary data.</text>
</comment>
<dbReference type="Proteomes" id="UP001262835">
    <property type="component" value="Unassembled WGS sequence"/>
</dbReference>
<dbReference type="RefSeq" id="WP_311870362.1">
    <property type="nucleotide sequence ID" value="NZ_JAUZVT010000002.1"/>
</dbReference>
<reference evidence="1 2" key="1">
    <citation type="submission" date="2023-08" db="EMBL/GenBank/DDBJ databases">
        <title>Microbacterium aquilitoris sp. nov. and Microbacterium gwkjibeachense sp. nov., isolated from beach.</title>
        <authorList>
            <person name="Lee S.D."/>
            <person name="Yang H."/>
            <person name="Kim I."/>
        </authorList>
    </citation>
    <scope>NUCLEOTIDE SEQUENCE [LARGE SCALE GENOMIC DNA]</scope>
    <source>
        <strain evidence="1 2">KSW-18</strain>
    </source>
</reference>
<keyword evidence="2" id="KW-1185">Reference proteome</keyword>
<proteinExistence type="predicted"/>
<sequence length="82" mass="9430">MASPLDMLHDLRKRVSRLEMQRPSVQLGSHRPAALRHRQDTDSIAIIRYLQTSITKRDEDRDTEAILVWLTKKGRPAATGRP</sequence>
<gene>
    <name evidence="1" type="ORF">Q9S78_11930</name>
</gene>
<name>A0ABU3GL02_9MICO</name>
<dbReference type="EMBL" id="JAUZVT010000002">
    <property type="protein sequence ID" value="MDT3331378.1"/>
    <property type="molecule type" value="Genomic_DNA"/>
</dbReference>
<organism evidence="1 2">
    <name type="scientific">Microbacterium aquilitoris</name>
    <dbReference type="NCBI Taxonomy" id="3067307"/>
    <lineage>
        <taxon>Bacteria</taxon>
        <taxon>Bacillati</taxon>
        <taxon>Actinomycetota</taxon>
        <taxon>Actinomycetes</taxon>
        <taxon>Micrococcales</taxon>
        <taxon>Microbacteriaceae</taxon>
        <taxon>Microbacterium</taxon>
    </lineage>
</organism>
<evidence type="ECO:0000313" key="2">
    <source>
        <dbReference type="Proteomes" id="UP001262835"/>
    </source>
</evidence>
<evidence type="ECO:0000313" key="1">
    <source>
        <dbReference type="EMBL" id="MDT3331378.1"/>
    </source>
</evidence>
<protein>
    <submittedName>
        <fullName evidence="1">Uncharacterized protein</fullName>
    </submittedName>
</protein>